<dbReference type="PROSITE" id="PS00109">
    <property type="entry name" value="PROTEIN_KINASE_TYR"/>
    <property type="match status" value="1"/>
</dbReference>
<evidence type="ECO:0000259" key="1">
    <source>
        <dbReference type="Pfam" id="PF17667"/>
    </source>
</evidence>
<dbReference type="GO" id="GO:0004672">
    <property type="term" value="F:protein kinase activity"/>
    <property type="evidence" value="ECO:0007669"/>
    <property type="project" value="InterPro"/>
</dbReference>
<evidence type="ECO:0000313" key="3">
    <source>
        <dbReference type="Proteomes" id="UP000294933"/>
    </source>
</evidence>
<dbReference type="SUPFAM" id="SSF56112">
    <property type="entry name" value="Protein kinase-like (PK-like)"/>
    <property type="match status" value="1"/>
</dbReference>
<dbReference type="Gene3D" id="1.10.510.10">
    <property type="entry name" value="Transferase(Phosphotransferase) domain 1"/>
    <property type="match status" value="1"/>
</dbReference>
<dbReference type="AlphaFoldDB" id="A0A4Y7PPP5"/>
<dbReference type="Proteomes" id="UP000294933">
    <property type="component" value="Unassembled WGS sequence"/>
</dbReference>
<sequence length="283" mass="31572">MSSLVVESLKNFLTNGRSIFPFTLHQLPIDGVPVTSNQGTASFTSGAKISAANQIHVYRGTLLLEGSSIDVVVKFDFHNSRHMDLVKEAKYYENQAKKLQGTVVPTFFGIYHATVNERVITCLVLEDCGSPMETWLHDASVEFCFQVAKLLMQLHDAGIQHNDISEVNIVIKDNKPRLIDLSHATPHKCDRTEDIEPGKLRPDALKFACTELHDFASEHGIWEATDIFYYGAVIPKQFVTSAEDLLAMTPPYLIRTPKGRDRILREASELLKQVGITESTLSG</sequence>
<dbReference type="InterPro" id="IPR040976">
    <property type="entry name" value="Pkinase_fungal"/>
</dbReference>
<dbReference type="InterPro" id="IPR008266">
    <property type="entry name" value="Tyr_kinase_AS"/>
</dbReference>
<reference evidence="2 3" key="1">
    <citation type="submission" date="2018-06" db="EMBL/GenBank/DDBJ databases">
        <title>A transcriptomic atlas of mushroom development highlights an independent origin of complex multicellularity.</title>
        <authorList>
            <consortium name="DOE Joint Genome Institute"/>
            <person name="Krizsan K."/>
            <person name="Almasi E."/>
            <person name="Merenyi Z."/>
            <person name="Sahu N."/>
            <person name="Viragh M."/>
            <person name="Koszo T."/>
            <person name="Mondo S."/>
            <person name="Kiss B."/>
            <person name="Balint B."/>
            <person name="Kues U."/>
            <person name="Barry K."/>
            <person name="Hegedus J.C."/>
            <person name="Henrissat B."/>
            <person name="Johnson J."/>
            <person name="Lipzen A."/>
            <person name="Ohm R."/>
            <person name="Nagy I."/>
            <person name="Pangilinan J."/>
            <person name="Yan J."/>
            <person name="Xiong Y."/>
            <person name="Grigoriev I.V."/>
            <person name="Hibbett D.S."/>
            <person name="Nagy L.G."/>
        </authorList>
    </citation>
    <scope>NUCLEOTIDE SEQUENCE [LARGE SCALE GENOMIC DNA]</scope>
    <source>
        <strain evidence="2 3">SZMC22713</strain>
    </source>
</reference>
<proteinExistence type="predicted"/>
<evidence type="ECO:0000313" key="2">
    <source>
        <dbReference type="EMBL" id="TDL16460.1"/>
    </source>
</evidence>
<feature type="domain" description="Fungal-type protein kinase" evidence="1">
    <location>
        <begin position="95"/>
        <end position="191"/>
    </location>
</feature>
<dbReference type="Pfam" id="PF17667">
    <property type="entry name" value="Pkinase_fungal"/>
    <property type="match status" value="1"/>
</dbReference>
<dbReference type="InterPro" id="IPR011009">
    <property type="entry name" value="Kinase-like_dom_sf"/>
</dbReference>
<dbReference type="OrthoDB" id="3182995at2759"/>
<organism evidence="2 3">
    <name type="scientific">Rickenella mellea</name>
    <dbReference type="NCBI Taxonomy" id="50990"/>
    <lineage>
        <taxon>Eukaryota</taxon>
        <taxon>Fungi</taxon>
        <taxon>Dikarya</taxon>
        <taxon>Basidiomycota</taxon>
        <taxon>Agaricomycotina</taxon>
        <taxon>Agaricomycetes</taxon>
        <taxon>Hymenochaetales</taxon>
        <taxon>Rickenellaceae</taxon>
        <taxon>Rickenella</taxon>
    </lineage>
</organism>
<dbReference type="EMBL" id="ML170242">
    <property type="protein sequence ID" value="TDL16460.1"/>
    <property type="molecule type" value="Genomic_DNA"/>
</dbReference>
<gene>
    <name evidence="2" type="ORF">BD410DRAFT_901996</name>
</gene>
<name>A0A4Y7PPP5_9AGAM</name>
<protein>
    <recommendedName>
        <fullName evidence="1">Fungal-type protein kinase domain-containing protein</fullName>
    </recommendedName>
</protein>
<keyword evidence="3" id="KW-1185">Reference proteome</keyword>
<accession>A0A4Y7PPP5</accession>
<dbReference type="VEuPathDB" id="FungiDB:BD410DRAFT_901996"/>
<dbReference type="STRING" id="50990.A0A4Y7PPP5"/>